<evidence type="ECO:0000313" key="3">
    <source>
        <dbReference type="EMBL" id="MFC3810244.1"/>
    </source>
</evidence>
<organism evidence="3 4">
    <name type="scientific">Lacihabitans lacunae</name>
    <dbReference type="NCBI Taxonomy" id="1028214"/>
    <lineage>
        <taxon>Bacteria</taxon>
        <taxon>Pseudomonadati</taxon>
        <taxon>Bacteroidota</taxon>
        <taxon>Cytophagia</taxon>
        <taxon>Cytophagales</taxon>
        <taxon>Leadbetterellaceae</taxon>
        <taxon>Lacihabitans</taxon>
    </lineage>
</organism>
<evidence type="ECO:0000313" key="4">
    <source>
        <dbReference type="Proteomes" id="UP001595616"/>
    </source>
</evidence>
<evidence type="ECO:0000256" key="1">
    <source>
        <dbReference type="SAM" id="Phobius"/>
    </source>
</evidence>
<dbReference type="InterPro" id="IPR010920">
    <property type="entry name" value="LSM_dom_sf"/>
</dbReference>
<gene>
    <name evidence="3" type="ORF">ACFOOI_06235</name>
</gene>
<evidence type="ECO:0000259" key="2">
    <source>
        <dbReference type="Pfam" id="PF00924"/>
    </source>
</evidence>
<feature type="transmembrane region" description="Helical" evidence="1">
    <location>
        <begin position="15"/>
        <end position="43"/>
    </location>
</feature>
<dbReference type="Gene3D" id="1.10.287.1260">
    <property type="match status" value="1"/>
</dbReference>
<keyword evidence="1" id="KW-0472">Membrane</keyword>
<dbReference type="InterPro" id="IPR006685">
    <property type="entry name" value="MscS_channel_2nd"/>
</dbReference>
<keyword evidence="4" id="KW-1185">Reference proteome</keyword>
<dbReference type="PANTHER" id="PTHR30221">
    <property type="entry name" value="SMALL-CONDUCTANCE MECHANOSENSITIVE CHANNEL"/>
    <property type="match status" value="1"/>
</dbReference>
<protein>
    <submittedName>
        <fullName evidence="3">Mechanosensitive ion channel family protein</fullName>
    </submittedName>
</protein>
<dbReference type="RefSeq" id="WP_379836210.1">
    <property type="nucleotide sequence ID" value="NZ_JBHRYQ010000001.1"/>
</dbReference>
<name>A0ABV7YUK1_9BACT</name>
<keyword evidence="1" id="KW-0812">Transmembrane</keyword>
<dbReference type="SUPFAM" id="SSF50182">
    <property type="entry name" value="Sm-like ribonucleoproteins"/>
    <property type="match status" value="1"/>
</dbReference>
<sequence length="152" mass="16777">MENFIKDIILKIKSYYGFLVAIMPKLILAIIVLTIFLTAMYYIRRVVIKGICKNTRDELLSDFLNKIFRTINILLGLTIFSYILGGTGIAAGFFGAAGISAFVIGFAFKDIGENFLAGIIMAINRPFSIGDIVSSQNIEGKIIGLTLRETIL</sequence>
<dbReference type="EMBL" id="JBHRYQ010000001">
    <property type="protein sequence ID" value="MFC3810244.1"/>
    <property type="molecule type" value="Genomic_DNA"/>
</dbReference>
<dbReference type="Proteomes" id="UP001595616">
    <property type="component" value="Unassembled WGS sequence"/>
</dbReference>
<reference evidence="4" key="1">
    <citation type="journal article" date="2019" name="Int. J. Syst. Evol. Microbiol.">
        <title>The Global Catalogue of Microorganisms (GCM) 10K type strain sequencing project: providing services to taxonomists for standard genome sequencing and annotation.</title>
        <authorList>
            <consortium name="The Broad Institute Genomics Platform"/>
            <consortium name="The Broad Institute Genome Sequencing Center for Infectious Disease"/>
            <person name="Wu L."/>
            <person name="Ma J."/>
        </authorList>
    </citation>
    <scope>NUCLEOTIDE SEQUENCE [LARGE SCALE GENOMIC DNA]</scope>
    <source>
        <strain evidence="4">CECT 7956</strain>
    </source>
</reference>
<keyword evidence="1" id="KW-1133">Transmembrane helix</keyword>
<proteinExistence type="predicted"/>
<dbReference type="Pfam" id="PF00924">
    <property type="entry name" value="MS_channel_2nd"/>
    <property type="match status" value="1"/>
</dbReference>
<dbReference type="InterPro" id="IPR045275">
    <property type="entry name" value="MscS_archaea/bacteria_type"/>
</dbReference>
<comment type="caution">
    <text evidence="3">The sequence shown here is derived from an EMBL/GenBank/DDBJ whole genome shotgun (WGS) entry which is preliminary data.</text>
</comment>
<dbReference type="PANTHER" id="PTHR30221:SF1">
    <property type="entry name" value="SMALL-CONDUCTANCE MECHANOSENSITIVE CHANNEL"/>
    <property type="match status" value="1"/>
</dbReference>
<accession>A0ABV7YUK1</accession>
<feature type="domain" description="Mechanosensitive ion channel MscS" evidence="2">
    <location>
        <begin position="113"/>
        <end position="151"/>
    </location>
</feature>